<dbReference type="SMART" id="SM00901">
    <property type="entry name" value="FRG"/>
    <property type="match status" value="1"/>
</dbReference>
<comment type="caution">
    <text evidence="2">The sequence shown here is derived from an EMBL/GenBank/DDBJ whole genome shotgun (WGS) entry which is preliminary data.</text>
</comment>
<feature type="domain" description="FRG" evidence="1">
    <location>
        <begin position="28"/>
        <end position="139"/>
    </location>
</feature>
<accession>A0A4Y8P9V7</accession>
<organism evidence="2 3">
    <name type="scientific">Methylacidiphilum caldifontis</name>
    <dbReference type="NCBI Taxonomy" id="2795386"/>
    <lineage>
        <taxon>Bacteria</taxon>
        <taxon>Pseudomonadati</taxon>
        <taxon>Verrucomicrobiota</taxon>
        <taxon>Methylacidiphilae</taxon>
        <taxon>Methylacidiphilales</taxon>
        <taxon>Methylacidiphilaceae</taxon>
        <taxon>Methylacidiphilum (ex Ratnadevi et al. 2023)</taxon>
    </lineage>
</organism>
<sequence length="294" mass="35406">MKSDSPVTNISEFLERIRNIRKKWEVKDHEELWFRGEQEKYDTFLVPKIYRGLNIKEKPDQDFFLKEYDLYDEFQRLCDKFIKGEISEENYDWDSYILMQNHNAPTRLLDWTDGALIAVHFAIRDKLTNTNESKNPIIYILNPDNDVLREKTDESKEIEKVKEDWKQFVQKQKGRGLNDEWWEEAYIPFDEEDLEEIDIPYPPLLLRSPHITSRLGSQRSRMIFFGKDPWWFQENGDESFLQEIEIDWGSCKQIMIELRDCGITESVIFPDLDGLGKEMDQFWKVLFDDYRKKS</sequence>
<dbReference type="RefSeq" id="WP_134440620.1">
    <property type="nucleotide sequence ID" value="NZ_LXQC01000161.1"/>
</dbReference>
<protein>
    <recommendedName>
        <fullName evidence="1">FRG domain-containing protein</fullName>
    </recommendedName>
</protein>
<dbReference type="OrthoDB" id="9816036at2"/>
<dbReference type="Proteomes" id="UP000297713">
    <property type="component" value="Unassembled WGS sequence"/>
</dbReference>
<dbReference type="AlphaFoldDB" id="A0A4Y8P9V7"/>
<proteinExistence type="predicted"/>
<name>A0A4Y8P9V7_9BACT</name>
<evidence type="ECO:0000313" key="3">
    <source>
        <dbReference type="Proteomes" id="UP000297713"/>
    </source>
</evidence>
<keyword evidence="3" id="KW-1185">Reference proteome</keyword>
<reference evidence="2 3" key="1">
    <citation type="submission" date="2016-05" db="EMBL/GenBank/DDBJ databases">
        <title>Diversity and Homogeneity among Thermoacidophilic Verrucomicrobia Methanotrophs Linked with Geographical Origin.</title>
        <authorList>
            <person name="Erikstad H.-A."/>
            <person name="Smestad N.B."/>
            <person name="Ceballos R.M."/>
            <person name="Birkeland N.-K."/>
        </authorList>
    </citation>
    <scope>NUCLEOTIDE SEQUENCE [LARGE SCALE GENOMIC DNA]</scope>
    <source>
        <strain evidence="2 3">Phi</strain>
    </source>
</reference>
<dbReference type="EMBL" id="LXQC01000161">
    <property type="protein sequence ID" value="TFE67120.1"/>
    <property type="molecule type" value="Genomic_DNA"/>
</dbReference>
<dbReference type="Pfam" id="PF08867">
    <property type="entry name" value="FRG"/>
    <property type="match status" value="1"/>
</dbReference>
<evidence type="ECO:0000259" key="1">
    <source>
        <dbReference type="SMART" id="SM00901"/>
    </source>
</evidence>
<evidence type="ECO:0000313" key="2">
    <source>
        <dbReference type="EMBL" id="TFE67120.1"/>
    </source>
</evidence>
<gene>
    <name evidence="2" type="ORF">A7Q10_09880</name>
</gene>
<dbReference type="InterPro" id="IPR014966">
    <property type="entry name" value="FRG-dom"/>
</dbReference>